<proteinExistence type="inferred from homology"/>
<dbReference type="NCBIfam" id="TIGR00106">
    <property type="entry name" value="MTH1187 family thiamine-binding protein"/>
    <property type="match status" value="1"/>
</dbReference>
<evidence type="ECO:0000256" key="1">
    <source>
        <dbReference type="ARBA" id="ARBA00010272"/>
    </source>
</evidence>
<organism evidence="3 4">
    <name type="scientific">candidate division GN15 bacterium</name>
    <dbReference type="NCBI Taxonomy" id="2072418"/>
    <lineage>
        <taxon>Bacteria</taxon>
        <taxon>candidate division GN15</taxon>
    </lineage>
</organism>
<sequence>MSMLFQVTMFPTDNRTPSASADVAKVIDLIDRSGLSYKLTAMATVIEGEWEPVMRVLNRARLLLRRSHSRVYIIITIDDRKGAKNRLTGKIQSIERRLRREVRK</sequence>
<dbReference type="Pfam" id="PF01910">
    <property type="entry name" value="Thiamine_BP"/>
    <property type="match status" value="1"/>
</dbReference>
<evidence type="ECO:0000313" key="4">
    <source>
        <dbReference type="Proteomes" id="UP000250918"/>
    </source>
</evidence>
<dbReference type="Gene3D" id="3.30.70.930">
    <property type="match status" value="1"/>
</dbReference>
<dbReference type="PANTHER" id="PTHR33777">
    <property type="entry name" value="UPF0045 PROTEIN ECM15"/>
    <property type="match status" value="1"/>
</dbReference>
<dbReference type="InterPro" id="IPR002767">
    <property type="entry name" value="Thiamine_BP"/>
</dbReference>
<comment type="caution">
    <text evidence="3">The sequence shown here is derived from an EMBL/GenBank/DDBJ whole genome shotgun (WGS) entry which is preliminary data.</text>
</comment>
<dbReference type="Proteomes" id="UP000250918">
    <property type="component" value="Unassembled WGS sequence"/>
</dbReference>
<dbReference type="PANTHER" id="PTHR33777:SF1">
    <property type="entry name" value="UPF0045 PROTEIN ECM15"/>
    <property type="match status" value="1"/>
</dbReference>
<feature type="domain" description="Thiamine-binding protein" evidence="2">
    <location>
        <begin position="6"/>
        <end position="95"/>
    </location>
</feature>
<protein>
    <recommendedName>
        <fullName evidence="2">Thiamine-binding protein domain-containing protein</fullName>
    </recommendedName>
</protein>
<accession>A0A855X4B9</accession>
<evidence type="ECO:0000259" key="2">
    <source>
        <dbReference type="Pfam" id="PF01910"/>
    </source>
</evidence>
<dbReference type="GO" id="GO:0005829">
    <property type="term" value="C:cytosol"/>
    <property type="evidence" value="ECO:0007669"/>
    <property type="project" value="TreeGrafter"/>
</dbReference>
<evidence type="ECO:0000313" key="3">
    <source>
        <dbReference type="EMBL" id="PWB70942.1"/>
    </source>
</evidence>
<dbReference type="EMBL" id="PQAP01000129">
    <property type="protein sequence ID" value="PWB70942.1"/>
    <property type="molecule type" value="Genomic_DNA"/>
</dbReference>
<dbReference type="AlphaFoldDB" id="A0A855X4B9"/>
<comment type="similarity">
    <text evidence="1">Belongs to the UPF0045 family.</text>
</comment>
<dbReference type="InterPro" id="IPR051614">
    <property type="entry name" value="UPF0045_domain"/>
</dbReference>
<reference evidence="3 4" key="1">
    <citation type="journal article" date="2018" name="ISME J.">
        <title>A methanotrophic archaeon couples anaerobic oxidation of methane to Fe(III) reduction.</title>
        <authorList>
            <person name="Cai C."/>
            <person name="Leu A.O."/>
            <person name="Xie G.J."/>
            <person name="Guo J."/>
            <person name="Feng Y."/>
            <person name="Zhao J.X."/>
            <person name="Tyson G.W."/>
            <person name="Yuan Z."/>
            <person name="Hu S."/>
        </authorList>
    </citation>
    <scope>NUCLEOTIDE SEQUENCE [LARGE SCALE GENOMIC DNA]</scope>
    <source>
        <strain evidence="3">FeB_12</strain>
    </source>
</reference>
<name>A0A855X4B9_9BACT</name>
<dbReference type="SUPFAM" id="SSF89957">
    <property type="entry name" value="MTH1187/YkoF-like"/>
    <property type="match status" value="1"/>
</dbReference>
<dbReference type="InterPro" id="IPR029756">
    <property type="entry name" value="MTH1187/YkoF-like"/>
</dbReference>
<gene>
    <name evidence="3" type="ORF">C3F09_08405</name>
</gene>